<dbReference type="CDD" id="cd00067">
    <property type="entry name" value="GAL4"/>
    <property type="match status" value="1"/>
</dbReference>
<dbReference type="InterPro" id="IPR053175">
    <property type="entry name" value="DHMBA_Reg_Transcription_Factor"/>
</dbReference>
<dbReference type="InterPro" id="IPR036864">
    <property type="entry name" value="Zn2-C6_fun-type_DNA-bd_sf"/>
</dbReference>
<keyword evidence="1" id="KW-0539">Nucleus</keyword>
<dbReference type="Pfam" id="PF11951">
    <property type="entry name" value="Fungal_trans_2"/>
    <property type="match status" value="1"/>
</dbReference>
<dbReference type="GO" id="GO:0000981">
    <property type="term" value="F:DNA-binding transcription factor activity, RNA polymerase II-specific"/>
    <property type="evidence" value="ECO:0007669"/>
    <property type="project" value="InterPro"/>
</dbReference>
<reference evidence="4" key="1">
    <citation type="submission" date="2022-07" db="EMBL/GenBank/DDBJ databases">
        <title>Fungi with potential for degradation of polypropylene.</title>
        <authorList>
            <person name="Gostincar C."/>
        </authorList>
    </citation>
    <scope>NUCLEOTIDE SEQUENCE</scope>
    <source>
        <strain evidence="4">EXF-13308</strain>
    </source>
</reference>
<organism evidence="4 5">
    <name type="scientific">Pleurostoma richardsiae</name>
    <dbReference type="NCBI Taxonomy" id="41990"/>
    <lineage>
        <taxon>Eukaryota</taxon>
        <taxon>Fungi</taxon>
        <taxon>Dikarya</taxon>
        <taxon>Ascomycota</taxon>
        <taxon>Pezizomycotina</taxon>
        <taxon>Sordariomycetes</taxon>
        <taxon>Sordariomycetidae</taxon>
        <taxon>Calosphaeriales</taxon>
        <taxon>Pleurostomataceae</taxon>
        <taxon>Pleurostoma</taxon>
    </lineage>
</organism>
<comment type="caution">
    <text evidence="4">The sequence shown here is derived from an EMBL/GenBank/DDBJ whole genome shotgun (WGS) entry which is preliminary data.</text>
</comment>
<dbReference type="Proteomes" id="UP001174694">
    <property type="component" value="Unassembled WGS sequence"/>
</dbReference>
<dbReference type="EMBL" id="JANBVO010000044">
    <property type="protein sequence ID" value="KAJ9134268.1"/>
    <property type="molecule type" value="Genomic_DNA"/>
</dbReference>
<keyword evidence="5" id="KW-1185">Reference proteome</keyword>
<dbReference type="GO" id="GO:0008270">
    <property type="term" value="F:zinc ion binding"/>
    <property type="evidence" value="ECO:0007669"/>
    <property type="project" value="InterPro"/>
</dbReference>
<dbReference type="PROSITE" id="PS00463">
    <property type="entry name" value="ZN2_CY6_FUNGAL_1"/>
    <property type="match status" value="1"/>
</dbReference>
<feature type="domain" description="Zn(2)-C6 fungal-type" evidence="3">
    <location>
        <begin position="10"/>
        <end position="38"/>
    </location>
</feature>
<feature type="compositionally biased region" description="Low complexity" evidence="2">
    <location>
        <begin position="411"/>
        <end position="423"/>
    </location>
</feature>
<feature type="region of interest" description="Disordered" evidence="2">
    <location>
        <begin position="88"/>
        <end position="151"/>
    </location>
</feature>
<dbReference type="Gene3D" id="4.10.240.10">
    <property type="entry name" value="Zn(2)-C6 fungal-type DNA-binding domain"/>
    <property type="match status" value="1"/>
</dbReference>
<evidence type="ECO:0000256" key="1">
    <source>
        <dbReference type="ARBA" id="ARBA00023242"/>
    </source>
</evidence>
<proteinExistence type="predicted"/>
<dbReference type="PANTHER" id="PTHR38791:SF13">
    <property type="entry name" value="ZN(2)-C6 FUNGAL-TYPE DOMAIN-CONTAINING PROTEIN"/>
    <property type="match status" value="1"/>
</dbReference>
<dbReference type="SUPFAM" id="SSF57701">
    <property type="entry name" value="Zn2/Cys6 DNA-binding domain"/>
    <property type="match status" value="1"/>
</dbReference>
<feature type="region of interest" description="Disordered" evidence="2">
    <location>
        <begin position="400"/>
        <end position="435"/>
    </location>
</feature>
<accession>A0AA38RKS8</accession>
<dbReference type="PANTHER" id="PTHR38791">
    <property type="entry name" value="ZN(II)2CYS6 TRANSCRIPTION FACTOR (EUROFUNG)-RELATED-RELATED"/>
    <property type="match status" value="1"/>
</dbReference>
<dbReference type="InterPro" id="IPR001138">
    <property type="entry name" value="Zn2Cys6_DnaBD"/>
</dbReference>
<evidence type="ECO:0000313" key="4">
    <source>
        <dbReference type="EMBL" id="KAJ9134268.1"/>
    </source>
</evidence>
<dbReference type="SMART" id="SM00066">
    <property type="entry name" value="GAL4"/>
    <property type="match status" value="1"/>
</dbReference>
<dbReference type="Pfam" id="PF00172">
    <property type="entry name" value="Zn_clus"/>
    <property type="match status" value="1"/>
</dbReference>
<protein>
    <submittedName>
        <fullName evidence="4">White-opaque regulator 1</fullName>
    </submittedName>
</protein>
<dbReference type="PROSITE" id="PS50048">
    <property type="entry name" value="ZN2_CY6_FUNGAL_2"/>
    <property type="match status" value="1"/>
</dbReference>
<sequence>MVNTGKPSPGCHACRARRMKCDETKPQCRKCRNRGIECPGYRDLTALRIVDQTQKYSSRFAANDQGGAGGSKGGGAAAAAGAVVASRHTSQGSASSRRSLASSSASSSSSSSAAGPSSDNAEPSARSRQLRQQQQQPPLPPGLVTGGTLRPCPGTPVGEQVFNFFFSYFVLNSQSGQEQGYLDFLLPLLPNQPKGSPLPLAFSAAALAAFGTQRRVKDMLVKAEDMYGKALEATQRAIGDPGRARDNSTLASVALLCVFEQIRPTRPSLQKPEAWGSHLDGAWALVKARGKAQFRSPVGRRIFVITRSLLTSRAMAYSIPFDPQLYQLTDELDQDPVQKRYGELSLKIADLRVATERTIGAAATRLPTPDNITALLRRADALEAEYAIWASTLPPAWRPIKSRWPGPPSSPAGSTSSSSSSGSGSQGSGSGGRPAPRVDTYTDLFVCYVLNMARSARIYCRSIALRCVDLLRGPQPPDYRSTAEHALARGLCSALIAEVVASVPYAFGKVRRGEDGGAEAVPGGGADGAGMALPRCTAGMFMLWPVFTAASSDFATEEQRGFLRAALNHIAGELGIGMATVLAGYDFRQPSMPIMLARFKRQSLISALMQRSN</sequence>
<name>A0AA38RKS8_9PEZI</name>
<gene>
    <name evidence="4" type="ORF">NKR23_g10228</name>
</gene>
<feature type="compositionally biased region" description="Low complexity" evidence="2">
    <location>
        <begin position="88"/>
        <end position="118"/>
    </location>
</feature>
<dbReference type="AlphaFoldDB" id="A0AA38RKS8"/>
<dbReference type="InterPro" id="IPR021858">
    <property type="entry name" value="Fun_TF"/>
</dbReference>
<evidence type="ECO:0000259" key="3">
    <source>
        <dbReference type="PROSITE" id="PS50048"/>
    </source>
</evidence>
<evidence type="ECO:0000313" key="5">
    <source>
        <dbReference type="Proteomes" id="UP001174694"/>
    </source>
</evidence>
<evidence type="ECO:0000256" key="2">
    <source>
        <dbReference type="SAM" id="MobiDB-lite"/>
    </source>
</evidence>